<feature type="compositionally biased region" description="Polar residues" evidence="1">
    <location>
        <begin position="658"/>
        <end position="674"/>
    </location>
</feature>
<keyword evidence="3" id="KW-1185">Reference proteome</keyword>
<evidence type="ECO:0000313" key="3">
    <source>
        <dbReference type="Proteomes" id="UP000799441"/>
    </source>
</evidence>
<feature type="compositionally biased region" description="Polar residues" evidence="1">
    <location>
        <begin position="496"/>
        <end position="509"/>
    </location>
</feature>
<organism evidence="2 3">
    <name type="scientific">Polychaeton citri CBS 116435</name>
    <dbReference type="NCBI Taxonomy" id="1314669"/>
    <lineage>
        <taxon>Eukaryota</taxon>
        <taxon>Fungi</taxon>
        <taxon>Dikarya</taxon>
        <taxon>Ascomycota</taxon>
        <taxon>Pezizomycotina</taxon>
        <taxon>Dothideomycetes</taxon>
        <taxon>Dothideomycetidae</taxon>
        <taxon>Capnodiales</taxon>
        <taxon>Capnodiaceae</taxon>
        <taxon>Polychaeton</taxon>
    </lineage>
</organism>
<feature type="region of interest" description="Disordered" evidence="1">
    <location>
        <begin position="198"/>
        <end position="461"/>
    </location>
</feature>
<feature type="compositionally biased region" description="Basic residues" evidence="1">
    <location>
        <begin position="276"/>
        <end position="285"/>
    </location>
</feature>
<feature type="compositionally biased region" description="Polar residues" evidence="1">
    <location>
        <begin position="541"/>
        <end position="566"/>
    </location>
</feature>
<evidence type="ECO:0000313" key="2">
    <source>
        <dbReference type="EMBL" id="KAF2723757.1"/>
    </source>
</evidence>
<comment type="caution">
    <text evidence="2">The sequence shown here is derived from an EMBL/GenBank/DDBJ whole genome shotgun (WGS) entry which is preliminary data.</text>
</comment>
<gene>
    <name evidence="2" type="ORF">K431DRAFT_282844</name>
</gene>
<feature type="compositionally biased region" description="Basic and acidic residues" evidence="1">
    <location>
        <begin position="837"/>
        <end position="848"/>
    </location>
</feature>
<protein>
    <submittedName>
        <fullName evidence="2">Uncharacterized protein</fullName>
    </submittedName>
</protein>
<feature type="compositionally biased region" description="Basic and acidic residues" evidence="1">
    <location>
        <begin position="51"/>
        <end position="70"/>
    </location>
</feature>
<feature type="region of interest" description="Disordered" evidence="1">
    <location>
        <begin position="1"/>
        <end position="70"/>
    </location>
</feature>
<feature type="compositionally biased region" description="Polar residues" evidence="1">
    <location>
        <begin position="407"/>
        <end position="419"/>
    </location>
</feature>
<feature type="compositionally biased region" description="Basic and acidic residues" evidence="1">
    <location>
        <begin position="636"/>
        <end position="656"/>
    </location>
</feature>
<feature type="compositionally biased region" description="Basic and acidic residues" evidence="1">
    <location>
        <begin position="616"/>
        <end position="628"/>
    </location>
</feature>
<dbReference type="OrthoDB" id="9329195at2759"/>
<proteinExistence type="predicted"/>
<dbReference type="AlphaFoldDB" id="A0A9P4QFH6"/>
<feature type="compositionally biased region" description="Basic and acidic residues" evidence="1">
    <location>
        <begin position="203"/>
        <end position="232"/>
    </location>
</feature>
<name>A0A9P4QFH6_9PEZI</name>
<dbReference type="EMBL" id="MU003775">
    <property type="protein sequence ID" value="KAF2723757.1"/>
    <property type="molecule type" value="Genomic_DNA"/>
</dbReference>
<feature type="compositionally biased region" description="Polar residues" evidence="1">
    <location>
        <begin position="580"/>
        <end position="589"/>
    </location>
</feature>
<feature type="compositionally biased region" description="Basic and acidic residues" evidence="1">
    <location>
        <begin position="731"/>
        <end position="745"/>
    </location>
</feature>
<sequence>MTGDFANEPLGHRPPTRGRQKARTLSEHHDARQPLSGSGLGDFPQELDFDPTDRGFRRDVSDFRGPENDPYAEVKRVKPRYKGLILKPKSVSKGKSSDWSIATKHDILSTQEDLGAEVKKRRNSKKPGVSAEFSSLTDKQQKVIGRLIDSYQDREENNFAIWSLALIKPVIERDGWSKVPETKSIQIILLRQDRDDDTFTDSDYQKQRSSSDEDEIDISKPRHAYLHDDPSRRANSFGSRGQDRLRRDLNQFRIGDDKNHFDRDDEFLDGFNKRQGNSRRSKSKRDKHERGPDDFYQDSSQLSPTDWPEDHHQQHQSWPQDDGQDFAHASFVTPEPQTEKKAKGKKKGKANGGAKQTVQIDDSFAGLNFQAPAYSGPSKNSNDTDNFLPRFTLGDASGPPDRFNDNAGPSFQPNHQGWQNDLRDHDAQFGSQKPQAPEPQYADLPPQHDPSFNGPQLQNNQVLPTYNQHRPAAPEVPPFNGGNQAFAIPGGNQAFTTPGGNQAFTTPGGNQAFAMPGGWQDPPWDNHAPGFQNARHHDDSNSPSQIPSMSFQQNNNKYPNDPSGPNKSAAYHPFEPFPHIQSQPQNSTRYPDPLSDRPMTPDWQRRESSRRRKASRSRDRSSSHERGGRSRRSSSGKKDFKRVESKLDDLAEKLERMQVSSDPSEPRSDGSTVIFSEPYADKAFTPPSTPPRSPIIGRGSLFRRDSTKYYRSGYHGRHGKAKSVEVFPGHSGHERRSSNVLDDLIRPHRESSRGKRPIISRHSESYDDFPRGMIEDRYSPERPQRLQRRLTDYDDRDMYGIDLPEHKRQREAAQHMQDSRRRSILEPAIRHAYNLGRTHERGQYDERGQYGYDGRYLH</sequence>
<evidence type="ECO:0000256" key="1">
    <source>
        <dbReference type="SAM" id="MobiDB-lite"/>
    </source>
</evidence>
<feature type="region of interest" description="Disordered" evidence="1">
    <location>
        <begin position="496"/>
        <end position="745"/>
    </location>
</feature>
<reference evidence="2" key="1">
    <citation type="journal article" date="2020" name="Stud. Mycol.">
        <title>101 Dothideomycetes genomes: a test case for predicting lifestyles and emergence of pathogens.</title>
        <authorList>
            <person name="Haridas S."/>
            <person name="Albert R."/>
            <person name="Binder M."/>
            <person name="Bloem J."/>
            <person name="Labutti K."/>
            <person name="Salamov A."/>
            <person name="Andreopoulos B."/>
            <person name="Baker S."/>
            <person name="Barry K."/>
            <person name="Bills G."/>
            <person name="Bluhm B."/>
            <person name="Cannon C."/>
            <person name="Castanera R."/>
            <person name="Culley D."/>
            <person name="Daum C."/>
            <person name="Ezra D."/>
            <person name="Gonzalez J."/>
            <person name="Henrissat B."/>
            <person name="Kuo A."/>
            <person name="Liang C."/>
            <person name="Lipzen A."/>
            <person name="Lutzoni F."/>
            <person name="Magnuson J."/>
            <person name="Mondo S."/>
            <person name="Nolan M."/>
            <person name="Ohm R."/>
            <person name="Pangilinan J."/>
            <person name="Park H.-J."/>
            <person name="Ramirez L."/>
            <person name="Alfaro M."/>
            <person name="Sun H."/>
            <person name="Tritt A."/>
            <person name="Yoshinaga Y."/>
            <person name="Zwiers L.-H."/>
            <person name="Turgeon B."/>
            <person name="Goodwin S."/>
            <person name="Spatafora J."/>
            <person name="Crous P."/>
            <person name="Grigoriev I."/>
        </authorList>
    </citation>
    <scope>NUCLEOTIDE SEQUENCE</scope>
    <source>
        <strain evidence="2">CBS 116435</strain>
    </source>
</reference>
<dbReference type="Proteomes" id="UP000799441">
    <property type="component" value="Unassembled WGS sequence"/>
</dbReference>
<feature type="compositionally biased region" description="Basic and acidic residues" evidence="1">
    <location>
        <begin position="241"/>
        <end position="263"/>
    </location>
</feature>
<feature type="region of interest" description="Disordered" evidence="1">
    <location>
        <begin position="836"/>
        <end position="858"/>
    </location>
</feature>
<accession>A0A9P4QFH6</accession>